<evidence type="ECO:0000313" key="3">
    <source>
        <dbReference type="Proteomes" id="UP000624041"/>
    </source>
</evidence>
<dbReference type="EMBL" id="BMOS01000016">
    <property type="protein sequence ID" value="GGN60287.1"/>
    <property type="molecule type" value="Genomic_DNA"/>
</dbReference>
<dbReference type="NCBIfam" id="NF040521">
    <property type="entry name" value="C45_proenzyme"/>
    <property type="match status" value="1"/>
</dbReference>
<dbReference type="InterPro" id="IPR005079">
    <property type="entry name" value="Peptidase_C45_hydrolase"/>
</dbReference>
<protein>
    <submittedName>
        <fullName evidence="2">Acyl-CoA--6-aminopenicillanic acid acyl-transferase</fullName>
    </submittedName>
</protein>
<accession>A0A917Y0U1</accession>
<feature type="domain" description="Peptidase C45 hydrolase" evidence="1">
    <location>
        <begin position="119"/>
        <end position="351"/>
    </location>
</feature>
<dbReference type="PANTHER" id="PTHR34180">
    <property type="entry name" value="PEPTIDASE C45"/>
    <property type="match status" value="1"/>
</dbReference>
<proteinExistence type="predicted"/>
<dbReference type="AlphaFoldDB" id="A0A917Y0U1"/>
<evidence type="ECO:0000313" key="2">
    <source>
        <dbReference type="EMBL" id="GGN60287.1"/>
    </source>
</evidence>
<reference evidence="2" key="1">
    <citation type="journal article" date="2014" name="Int. J. Syst. Evol. Microbiol.">
        <title>Complete genome sequence of Corynebacterium casei LMG S-19264T (=DSM 44701T), isolated from a smear-ripened cheese.</title>
        <authorList>
            <consortium name="US DOE Joint Genome Institute (JGI-PGF)"/>
            <person name="Walter F."/>
            <person name="Albersmeier A."/>
            <person name="Kalinowski J."/>
            <person name="Ruckert C."/>
        </authorList>
    </citation>
    <scope>NUCLEOTIDE SEQUENCE</scope>
    <source>
        <strain evidence="2">JCM 17251</strain>
    </source>
</reference>
<dbReference type="Proteomes" id="UP000624041">
    <property type="component" value="Unassembled WGS sequence"/>
</dbReference>
<gene>
    <name evidence="2" type="ORF">GCM10007971_24240</name>
</gene>
<reference evidence="2" key="2">
    <citation type="submission" date="2020-09" db="EMBL/GenBank/DDBJ databases">
        <authorList>
            <person name="Sun Q."/>
            <person name="Ohkuma M."/>
        </authorList>
    </citation>
    <scope>NUCLEOTIDE SEQUENCE</scope>
    <source>
        <strain evidence="2">JCM 17251</strain>
    </source>
</reference>
<dbReference type="InterPro" id="IPR047801">
    <property type="entry name" value="Peptidase_C45"/>
</dbReference>
<dbReference type="RefSeq" id="WP_188857719.1">
    <property type="nucleotide sequence ID" value="NZ_BMOS01000016.1"/>
</dbReference>
<keyword evidence="3" id="KW-1185">Reference proteome</keyword>
<dbReference type="InterPro" id="IPR047794">
    <property type="entry name" value="C45_proenzyme-like"/>
</dbReference>
<dbReference type="Gene3D" id="1.10.10.2120">
    <property type="match status" value="1"/>
</dbReference>
<evidence type="ECO:0000259" key="1">
    <source>
        <dbReference type="Pfam" id="PF03417"/>
    </source>
</evidence>
<comment type="caution">
    <text evidence="2">The sequence shown here is derived from an EMBL/GenBank/DDBJ whole genome shotgun (WGS) entry which is preliminary data.</text>
</comment>
<dbReference type="Pfam" id="PF03417">
    <property type="entry name" value="AAT"/>
    <property type="match status" value="1"/>
</dbReference>
<sequence>MINKLVLSGSARDIGYKHGAYGKKEVLQSLETYEKLFHGYQHIDWSEARERALTHLDAIEKYDVTMIEEMEGIAAGAGVDFEDILALNARSEIALAGYKGTSFSDGCTAIAVTEPTISETIIGQNWDWKPSQINSLLLLNIQHEGRPDITMVTEGGMIGKIGFNSSGVGICFNALITDKKSDEVPIHLGLRAVLNSHSLTEAISKIKGTQMASAASFLIGYDEGNGNGIAVNPEVSPFGIDYVGGEDGKLVHTNHLLSENIKQNLKDMNEFRFDDSMLRKKRAEQLINTTIANKEPIDEETFKTWLSDEFNAPNSINHFENERAPEHRRMETVFSIVMNLSKRKAYLRVGKSLDNNKYEEISWRNSNAIY</sequence>
<dbReference type="Gene3D" id="3.60.60.10">
    <property type="entry name" value="Penicillin V Acylase, Chain A"/>
    <property type="match status" value="1"/>
</dbReference>
<dbReference type="PANTHER" id="PTHR34180:SF1">
    <property type="entry name" value="BETA-ALANYL-DOPAMINE_CARCININE HYDROLASE"/>
    <property type="match status" value="1"/>
</dbReference>
<name>A0A917Y0U1_9BACI</name>
<organism evidence="2 3">
    <name type="scientific">Oceanobacillus indicireducens</name>
    <dbReference type="NCBI Taxonomy" id="1004261"/>
    <lineage>
        <taxon>Bacteria</taxon>
        <taxon>Bacillati</taxon>
        <taxon>Bacillota</taxon>
        <taxon>Bacilli</taxon>
        <taxon>Bacillales</taxon>
        <taxon>Bacillaceae</taxon>
        <taxon>Oceanobacillus</taxon>
    </lineage>
</organism>